<protein>
    <submittedName>
        <fullName evidence="1">Uncharacterized protein</fullName>
    </submittedName>
</protein>
<comment type="caution">
    <text evidence="1">The sequence shown here is derived from an EMBL/GenBank/DDBJ whole genome shotgun (WGS) entry which is preliminary data.</text>
</comment>
<dbReference type="OrthoDB" id="1030692at2"/>
<gene>
    <name evidence="1" type="ORF">EPI11_10290</name>
</gene>
<reference evidence="1 2" key="1">
    <citation type="submission" date="2019-01" db="EMBL/GenBank/DDBJ databases">
        <title>Flavobacterium sp. nov.,isolated from freshwater.</title>
        <authorList>
            <person name="Zhang R."/>
            <person name="Du Z.-J."/>
        </authorList>
    </citation>
    <scope>NUCLEOTIDE SEQUENCE [LARGE SCALE GENOMIC DNA]</scope>
    <source>
        <strain evidence="1 2">1E403</strain>
    </source>
</reference>
<dbReference type="EMBL" id="SBII01000006">
    <property type="protein sequence ID" value="RWX00257.1"/>
    <property type="molecule type" value="Genomic_DNA"/>
</dbReference>
<organism evidence="1 2">
    <name type="scientific">Flavobacterium cerinum</name>
    <dbReference type="NCBI Taxonomy" id="2502784"/>
    <lineage>
        <taxon>Bacteria</taxon>
        <taxon>Pseudomonadati</taxon>
        <taxon>Bacteroidota</taxon>
        <taxon>Flavobacteriia</taxon>
        <taxon>Flavobacteriales</taxon>
        <taxon>Flavobacteriaceae</taxon>
        <taxon>Flavobacterium</taxon>
    </lineage>
</organism>
<keyword evidence="2" id="KW-1185">Reference proteome</keyword>
<proteinExistence type="predicted"/>
<name>A0A3S3U2Q4_9FLAO</name>
<dbReference type="Proteomes" id="UP000287527">
    <property type="component" value="Unassembled WGS sequence"/>
</dbReference>
<evidence type="ECO:0000313" key="2">
    <source>
        <dbReference type="Proteomes" id="UP000287527"/>
    </source>
</evidence>
<evidence type="ECO:0000313" key="1">
    <source>
        <dbReference type="EMBL" id="RWX00257.1"/>
    </source>
</evidence>
<dbReference type="RefSeq" id="WP_128389884.1">
    <property type="nucleotide sequence ID" value="NZ_SBII01000006.1"/>
</dbReference>
<dbReference type="AlphaFoldDB" id="A0A3S3U2Q4"/>
<sequence>MPINFFQNGCKTESDKVKFGLCDDIPNASAYIDESDESKWIGIVNNPEKKNAEFYAIDNCVSIRKVNGDLESRCDGVLKEGTNLVFVELKERESKNWFGDGRKQITNTINIFKNNHDITEFTSITAHVCNSLKPAANRGRAVSIQMFKDDTGFILKDIQKITI</sequence>
<accession>A0A3S3U2Q4</accession>